<evidence type="ECO:0000256" key="1">
    <source>
        <dbReference type="ARBA" id="ARBA00006835"/>
    </source>
</evidence>
<reference evidence="9 10" key="1">
    <citation type="journal article" date="2023" name="BMC Biol.">
        <title>The compact genome of the sponge Oopsacas minuta (Hexactinellida) is lacking key metazoan core genes.</title>
        <authorList>
            <person name="Santini S."/>
            <person name="Schenkelaars Q."/>
            <person name="Jourda C."/>
            <person name="Duchesne M."/>
            <person name="Belahbib H."/>
            <person name="Rocher C."/>
            <person name="Selva M."/>
            <person name="Riesgo A."/>
            <person name="Vervoort M."/>
            <person name="Leys S.P."/>
            <person name="Kodjabachian L."/>
            <person name="Le Bivic A."/>
            <person name="Borchiellini C."/>
            <person name="Claverie J.M."/>
            <person name="Renard E."/>
        </authorList>
    </citation>
    <scope>NUCLEOTIDE SEQUENCE [LARGE SCALE GENOMIC DNA]</scope>
    <source>
        <strain evidence="9">SPO-2</strain>
    </source>
</reference>
<sequence length="494" mass="56364">MLSVLATFTPFSDHNQSPRNMYQCQMSKQTMGTPCHAFDTCSDNRIYRIFSPQSPVIRPSSYFQHSMDDYAQGLNSVVAVISYTGYDMEDAMIINKCSIERGFGHGCVYKNYKIDLTAAQRRTSDRSHLQFGTVGGVSSEVSRFLDPDGLPIIGSLLMKGMPFYAYYDIFSLKQVVQFYQHEEGWVEKVSLMGPTKRVFSIQAGFQNVCIKVRISRNVTIGDKFANRHGQKGICSKLWPTENMPFTETGITPDILFNPHGFPSRMTIGMTIELLAGKAACINGCKYDSTAFRFSSQTPAHLSFSEELFRAGYNYFGTERMYSGLSGYEFESDIFLGPIYYQRLRHMVSDKFQVRTTGSVNPVTHQPVQGRKRAGGMRFGEMERDCLLSHGASFLLKDRLLNCSDKAYFYVCLQCGNLISSMYNHLRIYFEDSPIYTYHLLHIDLDNYSSNYKYDWLCNVCGEFGYSKLVVLPFVFRLLIFEMASMRIKLSLKVN</sequence>
<keyword evidence="10" id="KW-1185">Reference proteome</keyword>
<dbReference type="Proteomes" id="UP001165289">
    <property type="component" value="Unassembled WGS sequence"/>
</dbReference>
<evidence type="ECO:0000256" key="4">
    <source>
        <dbReference type="ARBA" id="ARBA00022679"/>
    </source>
</evidence>
<comment type="similarity">
    <text evidence="1">Belongs to the RNA polymerase beta chain family.</text>
</comment>
<dbReference type="GO" id="GO:0003677">
    <property type="term" value="F:DNA binding"/>
    <property type="evidence" value="ECO:0007669"/>
    <property type="project" value="InterPro"/>
</dbReference>
<gene>
    <name evidence="9" type="ORF">LOD99_11020</name>
</gene>
<dbReference type="FunFam" id="2.40.270.10:FF:000011">
    <property type="entry name" value="DNA-directed RNA polymerase subunit beta"/>
    <property type="match status" value="1"/>
</dbReference>
<dbReference type="InterPro" id="IPR007120">
    <property type="entry name" value="DNA-dir_RNAP_su2_dom"/>
</dbReference>
<dbReference type="Pfam" id="PF00562">
    <property type="entry name" value="RNA_pol_Rpb2_6"/>
    <property type="match status" value="1"/>
</dbReference>
<dbReference type="Pfam" id="PF04560">
    <property type="entry name" value="RNA_pol_Rpb2_7"/>
    <property type="match status" value="1"/>
</dbReference>
<keyword evidence="5" id="KW-0548">Nucleotidyltransferase</keyword>
<organism evidence="9 10">
    <name type="scientific">Oopsacas minuta</name>
    <dbReference type="NCBI Taxonomy" id="111878"/>
    <lineage>
        <taxon>Eukaryota</taxon>
        <taxon>Metazoa</taxon>
        <taxon>Porifera</taxon>
        <taxon>Hexactinellida</taxon>
        <taxon>Hexasterophora</taxon>
        <taxon>Lyssacinosida</taxon>
        <taxon>Leucopsacidae</taxon>
        <taxon>Oopsacas</taxon>
    </lineage>
</organism>
<evidence type="ECO:0000259" key="7">
    <source>
        <dbReference type="Pfam" id="PF00562"/>
    </source>
</evidence>
<dbReference type="InterPro" id="IPR007641">
    <property type="entry name" value="RNA_pol_Rpb2_7"/>
</dbReference>
<evidence type="ECO:0000313" key="9">
    <source>
        <dbReference type="EMBL" id="KAI6658654.1"/>
    </source>
</evidence>
<dbReference type="GO" id="GO:0006351">
    <property type="term" value="P:DNA-templated transcription"/>
    <property type="evidence" value="ECO:0007669"/>
    <property type="project" value="InterPro"/>
</dbReference>
<dbReference type="CDD" id="cd00653">
    <property type="entry name" value="RNA_pol_B_RPB2"/>
    <property type="match status" value="1"/>
</dbReference>
<dbReference type="InterPro" id="IPR037033">
    <property type="entry name" value="DNA-dir_RNAP_su2_hyb_sf"/>
</dbReference>
<dbReference type="EC" id="2.7.7.6" evidence="2"/>
<keyword evidence="4" id="KW-0808">Transferase</keyword>
<dbReference type="InterPro" id="IPR007121">
    <property type="entry name" value="RNA_pol_bsu_CS"/>
</dbReference>
<dbReference type="GO" id="GO:0032549">
    <property type="term" value="F:ribonucleoside binding"/>
    <property type="evidence" value="ECO:0007669"/>
    <property type="project" value="InterPro"/>
</dbReference>
<dbReference type="InterPro" id="IPR015712">
    <property type="entry name" value="DNA-dir_RNA_pol_su2"/>
</dbReference>
<dbReference type="PANTHER" id="PTHR20856">
    <property type="entry name" value="DNA-DIRECTED RNA POLYMERASE I SUBUNIT 2"/>
    <property type="match status" value="1"/>
</dbReference>
<dbReference type="AlphaFoldDB" id="A0AAV7KF00"/>
<evidence type="ECO:0000256" key="2">
    <source>
        <dbReference type="ARBA" id="ARBA00012418"/>
    </source>
</evidence>
<evidence type="ECO:0000256" key="3">
    <source>
        <dbReference type="ARBA" id="ARBA00022478"/>
    </source>
</evidence>
<feature type="domain" description="RNA polymerase Rpb2" evidence="8">
    <location>
        <begin position="374"/>
        <end position="492"/>
    </location>
</feature>
<evidence type="ECO:0000256" key="5">
    <source>
        <dbReference type="ARBA" id="ARBA00022695"/>
    </source>
</evidence>
<dbReference type="PROSITE" id="PS01166">
    <property type="entry name" value="RNA_POL_BETA"/>
    <property type="match status" value="1"/>
</dbReference>
<dbReference type="GO" id="GO:0000428">
    <property type="term" value="C:DNA-directed RNA polymerase complex"/>
    <property type="evidence" value="ECO:0007669"/>
    <property type="project" value="UniProtKB-KW"/>
</dbReference>
<comment type="caution">
    <text evidence="9">The sequence shown here is derived from an EMBL/GenBank/DDBJ whole genome shotgun (WGS) entry which is preliminary data.</text>
</comment>
<dbReference type="GO" id="GO:0003899">
    <property type="term" value="F:DNA-directed RNA polymerase activity"/>
    <property type="evidence" value="ECO:0007669"/>
    <property type="project" value="UniProtKB-EC"/>
</dbReference>
<protein>
    <recommendedName>
        <fullName evidence="2">DNA-directed RNA polymerase</fullName>
        <ecNumber evidence="2">2.7.7.6</ecNumber>
    </recommendedName>
</protein>
<evidence type="ECO:0000313" key="10">
    <source>
        <dbReference type="Proteomes" id="UP001165289"/>
    </source>
</evidence>
<name>A0AAV7KF00_9METZ</name>
<dbReference type="Gene3D" id="2.40.50.150">
    <property type="match status" value="1"/>
</dbReference>
<feature type="domain" description="DNA-directed RNA polymerase subunit 2 hybrid-binding" evidence="7">
    <location>
        <begin position="6"/>
        <end position="372"/>
    </location>
</feature>
<evidence type="ECO:0000256" key="6">
    <source>
        <dbReference type="ARBA" id="ARBA00023163"/>
    </source>
</evidence>
<evidence type="ECO:0000259" key="8">
    <source>
        <dbReference type="Pfam" id="PF04560"/>
    </source>
</evidence>
<dbReference type="InterPro" id="IPR014724">
    <property type="entry name" value="RNA_pol_RPB2_OB-fold"/>
</dbReference>
<dbReference type="SUPFAM" id="SSF64484">
    <property type="entry name" value="beta and beta-prime subunits of DNA dependent RNA-polymerase"/>
    <property type="match status" value="1"/>
</dbReference>
<dbReference type="EMBL" id="JAKMXF010000086">
    <property type="protein sequence ID" value="KAI6658654.1"/>
    <property type="molecule type" value="Genomic_DNA"/>
</dbReference>
<dbReference type="Gene3D" id="2.40.270.10">
    <property type="entry name" value="DNA-directed RNA polymerase, subunit 2, domain 6"/>
    <property type="match status" value="1"/>
</dbReference>
<accession>A0AAV7KF00</accession>
<keyword evidence="6" id="KW-0804">Transcription</keyword>
<proteinExistence type="inferred from homology"/>
<keyword evidence="3 9" id="KW-0240">DNA-directed RNA polymerase</keyword>
<dbReference type="Gene3D" id="3.90.1800.10">
    <property type="entry name" value="RNA polymerase alpha subunit dimerisation domain"/>
    <property type="match status" value="1"/>
</dbReference>